<evidence type="ECO:0000313" key="12">
    <source>
        <dbReference type="Proteomes" id="UP000279911"/>
    </source>
</evidence>
<dbReference type="AlphaFoldDB" id="A0A3R9EBQ6"/>
<dbReference type="STRING" id="285983.UB32_13575"/>
<keyword evidence="3 10" id="KW-0813">Transport</keyword>
<dbReference type="InterPro" id="IPR037673">
    <property type="entry name" value="MSC/AndL"/>
</dbReference>
<gene>
    <name evidence="10 11" type="primary">mscL</name>
    <name evidence="11" type="ORF">EJA10_12745</name>
</gene>
<comment type="caution">
    <text evidence="11">The sequence shown here is derived from an EMBL/GenBank/DDBJ whole genome shotgun (WGS) entry which is preliminary data.</text>
</comment>
<proteinExistence type="inferred from homology"/>
<dbReference type="EMBL" id="RSFW01000014">
    <property type="protein sequence ID" value="RSD26729.1"/>
    <property type="molecule type" value="Genomic_DNA"/>
</dbReference>
<dbReference type="Proteomes" id="UP000279911">
    <property type="component" value="Unassembled WGS sequence"/>
</dbReference>
<dbReference type="PANTHER" id="PTHR30266">
    <property type="entry name" value="MECHANOSENSITIVE CHANNEL MSCL"/>
    <property type="match status" value="1"/>
</dbReference>
<feature type="transmembrane region" description="Helical" evidence="10">
    <location>
        <begin position="62"/>
        <end position="83"/>
    </location>
</feature>
<dbReference type="PROSITE" id="PS01327">
    <property type="entry name" value="MSCL"/>
    <property type="match status" value="1"/>
</dbReference>
<dbReference type="PANTHER" id="PTHR30266:SF2">
    <property type="entry name" value="LARGE-CONDUCTANCE MECHANOSENSITIVE CHANNEL"/>
    <property type="match status" value="1"/>
</dbReference>
<evidence type="ECO:0000256" key="1">
    <source>
        <dbReference type="ARBA" id="ARBA00004651"/>
    </source>
</evidence>
<evidence type="ECO:0000256" key="5">
    <source>
        <dbReference type="ARBA" id="ARBA00022692"/>
    </source>
</evidence>
<dbReference type="HAMAP" id="MF_00115">
    <property type="entry name" value="MscL"/>
    <property type="match status" value="1"/>
</dbReference>
<dbReference type="PRINTS" id="PR01264">
    <property type="entry name" value="MECHCHANNEL"/>
</dbReference>
<feature type="transmembrane region" description="Helical" evidence="10">
    <location>
        <begin position="12"/>
        <end position="31"/>
    </location>
</feature>
<comment type="function">
    <text evidence="10">Channel that opens in response to stretch forces in the membrane lipid bilayer. May participate in the regulation of osmotic pressure changes within the cell.</text>
</comment>
<evidence type="ECO:0000256" key="9">
    <source>
        <dbReference type="ARBA" id="ARBA00023303"/>
    </source>
</evidence>
<comment type="subunit">
    <text evidence="10">Homopentamer.</text>
</comment>
<dbReference type="NCBIfam" id="NF001843">
    <property type="entry name" value="PRK00567.1-4"/>
    <property type="match status" value="1"/>
</dbReference>
<keyword evidence="4 10" id="KW-1003">Cell membrane</keyword>
<keyword evidence="5 10" id="KW-0812">Transmembrane</keyword>
<evidence type="ECO:0000256" key="3">
    <source>
        <dbReference type="ARBA" id="ARBA00022448"/>
    </source>
</evidence>
<name>A0A3R9EBQ6_9BACI</name>
<dbReference type="Gene3D" id="1.10.1200.120">
    <property type="entry name" value="Large-conductance mechanosensitive channel, MscL, domain 1"/>
    <property type="match status" value="1"/>
</dbReference>
<comment type="subcellular location">
    <subcellularLocation>
        <location evidence="1 10">Cell membrane</location>
        <topology evidence="1 10">Multi-pass membrane protein</topology>
    </subcellularLocation>
</comment>
<evidence type="ECO:0000313" key="11">
    <source>
        <dbReference type="EMBL" id="RSD26729.1"/>
    </source>
</evidence>
<sequence length="122" mass="13716">MWNEFKKFAFKGNVLDLAVGVIIGAAFGKIVSSLVDDIIMPIVGLVSFGGDFSELTYKTLKYGAFIQTIIDFFITAFAIFIFIRIISSYRKKEEAQPAEPVPDAKEELLMEIRDLLKEKNSI</sequence>
<keyword evidence="8 10" id="KW-0472">Membrane</keyword>
<evidence type="ECO:0000256" key="7">
    <source>
        <dbReference type="ARBA" id="ARBA00023065"/>
    </source>
</evidence>
<dbReference type="InterPro" id="IPR001185">
    <property type="entry name" value="MS_channel"/>
</dbReference>
<dbReference type="RefSeq" id="WP_125480388.1">
    <property type="nucleotide sequence ID" value="NZ_RSFW01000014.1"/>
</dbReference>
<dbReference type="GO" id="GO:0008381">
    <property type="term" value="F:mechanosensitive monoatomic ion channel activity"/>
    <property type="evidence" value="ECO:0007669"/>
    <property type="project" value="UniProtKB-UniRule"/>
</dbReference>
<evidence type="ECO:0000256" key="6">
    <source>
        <dbReference type="ARBA" id="ARBA00022989"/>
    </source>
</evidence>
<evidence type="ECO:0000256" key="10">
    <source>
        <dbReference type="HAMAP-Rule" id="MF_00115"/>
    </source>
</evidence>
<dbReference type="SUPFAM" id="SSF81330">
    <property type="entry name" value="Gated mechanosensitive channel"/>
    <property type="match status" value="1"/>
</dbReference>
<dbReference type="NCBIfam" id="TIGR00220">
    <property type="entry name" value="mscL"/>
    <property type="match status" value="1"/>
</dbReference>
<dbReference type="InterPro" id="IPR036019">
    <property type="entry name" value="MscL_channel"/>
</dbReference>
<reference evidence="12" key="1">
    <citation type="submission" date="2018-12" db="EMBL/GenBank/DDBJ databases">
        <title>Bacillus chawlae sp. nov., Bacillus glennii sp. nov., and Bacillus saganii sp. nov. Isolated from the Vehicle Assembly Building at Kennedy Space Center where the Viking Spacecraft were Assembled.</title>
        <authorList>
            <person name="Seuylemezian A."/>
            <person name="Vaishampayan P."/>
        </authorList>
    </citation>
    <scope>NUCLEOTIDE SEQUENCE [LARGE SCALE GENOMIC DNA]</scope>
    <source>
        <strain evidence="12">DSM 13966</strain>
    </source>
</reference>
<accession>A0A3R9EBQ6</accession>
<keyword evidence="7 10" id="KW-0406">Ion transport</keyword>
<evidence type="ECO:0000256" key="8">
    <source>
        <dbReference type="ARBA" id="ARBA00023136"/>
    </source>
</evidence>
<dbReference type="OrthoDB" id="9810350at2"/>
<evidence type="ECO:0000256" key="2">
    <source>
        <dbReference type="ARBA" id="ARBA00007254"/>
    </source>
</evidence>
<comment type="similarity">
    <text evidence="2 10">Belongs to the MscL family.</text>
</comment>
<keyword evidence="6 10" id="KW-1133">Transmembrane helix</keyword>
<dbReference type="GO" id="GO:0005886">
    <property type="term" value="C:plasma membrane"/>
    <property type="evidence" value="ECO:0007669"/>
    <property type="project" value="UniProtKB-SubCell"/>
</dbReference>
<organism evidence="11 12">
    <name type="scientific">Mesobacillus subterraneus</name>
    <dbReference type="NCBI Taxonomy" id="285983"/>
    <lineage>
        <taxon>Bacteria</taxon>
        <taxon>Bacillati</taxon>
        <taxon>Bacillota</taxon>
        <taxon>Bacilli</taxon>
        <taxon>Bacillales</taxon>
        <taxon>Bacillaceae</taxon>
        <taxon>Mesobacillus</taxon>
    </lineage>
</organism>
<protein>
    <recommendedName>
        <fullName evidence="10">Large-conductance mechanosensitive channel</fullName>
    </recommendedName>
</protein>
<keyword evidence="9 10" id="KW-0407">Ion channel</keyword>
<dbReference type="InterPro" id="IPR019823">
    <property type="entry name" value="Mechanosensitive_channel_CS"/>
</dbReference>
<evidence type="ECO:0000256" key="4">
    <source>
        <dbReference type="ARBA" id="ARBA00022475"/>
    </source>
</evidence>
<dbReference type="Pfam" id="PF01741">
    <property type="entry name" value="MscL"/>
    <property type="match status" value="1"/>
</dbReference>